<organism evidence="1 2">
    <name type="scientific">Haladaptatus litoreus</name>
    <dbReference type="NCBI Taxonomy" id="553468"/>
    <lineage>
        <taxon>Archaea</taxon>
        <taxon>Methanobacteriati</taxon>
        <taxon>Methanobacteriota</taxon>
        <taxon>Stenosarchaea group</taxon>
        <taxon>Halobacteria</taxon>
        <taxon>Halobacteriales</taxon>
        <taxon>Haladaptataceae</taxon>
        <taxon>Haladaptatus</taxon>
    </lineage>
</organism>
<keyword evidence="2" id="KW-1185">Reference proteome</keyword>
<accession>A0A1N7EZ80</accession>
<sequence length="57" mass="6741">MGFSNITEYRARIFHVISLAGKFVIRVSYDPWYFTDNTFRGGVGAYLYLHRNKNYTL</sequence>
<gene>
    <name evidence="1" type="ORF">SAMN05421858_4655</name>
</gene>
<dbReference type="EMBL" id="FTNO01000007">
    <property type="protein sequence ID" value="SIR93381.1"/>
    <property type="molecule type" value="Genomic_DNA"/>
</dbReference>
<dbReference type="Proteomes" id="UP000186914">
    <property type="component" value="Unassembled WGS sequence"/>
</dbReference>
<evidence type="ECO:0000313" key="2">
    <source>
        <dbReference type="Proteomes" id="UP000186914"/>
    </source>
</evidence>
<evidence type="ECO:0000313" key="1">
    <source>
        <dbReference type="EMBL" id="SIR93381.1"/>
    </source>
</evidence>
<proteinExistence type="predicted"/>
<dbReference type="AlphaFoldDB" id="A0A1N7EZ80"/>
<name>A0A1N7EZ80_9EURY</name>
<reference evidence="2" key="1">
    <citation type="submission" date="2017-01" db="EMBL/GenBank/DDBJ databases">
        <authorList>
            <person name="Varghese N."/>
            <person name="Submissions S."/>
        </authorList>
    </citation>
    <scope>NUCLEOTIDE SEQUENCE [LARGE SCALE GENOMIC DNA]</scope>
    <source>
        <strain evidence="2">CGMCC 1.7737</strain>
    </source>
</reference>
<protein>
    <submittedName>
        <fullName evidence="1">Uncharacterized protein</fullName>
    </submittedName>
</protein>